<name>A0A2H1VI18_SPOFR</name>
<sequence>MGLMTQMVKSGCIAALRVRGENHPMTSPTLVEARGSVRLLLTNNHPVSYSYFSSRSHGKSARKSAHSDTHFASSVESGYCHILGYNSKLCVTTEEFSKNRKMSSSTLPDPGIEPEIGSRTKTTRPTRQSNSETMSIRLIFQWRRLCVSFIIGETAFDGLVYG</sequence>
<gene>
    <name evidence="2" type="ORF">SFRICE_031144</name>
</gene>
<accession>A0A2H1VI18</accession>
<feature type="compositionally biased region" description="Polar residues" evidence="1">
    <location>
        <begin position="119"/>
        <end position="130"/>
    </location>
</feature>
<dbReference type="AlphaFoldDB" id="A0A2H1VI18"/>
<evidence type="ECO:0000256" key="1">
    <source>
        <dbReference type="SAM" id="MobiDB-lite"/>
    </source>
</evidence>
<organism evidence="2">
    <name type="scientific">Spodoptera frugiperda</name>
    <name type="common">Fall armyworm</name>
    <dbReference type="NCBI Taxonomy" id="7108"/>
    <lineage>
        <taxon>Eukaryota</taxon>
        <taxon>Metazoa</taxon>
        <taxon>Ecdysozoa</taxon>
        <taxon>Arthropoda</taxon>
        <taxon>Hexapoda</taxon>
        <taxon>Insecta</taxon>
        <taxon>Pterygota</taxon>
        <taxon>Neoptera</taxon>
        <taxon>Endopterygota</taxon>
        <taxon>Lepidoptera</taxon>
        <taxon>Glossata</taxon>
        <taxon>Ditrysia</taxon>
        <taxon>Noctuoidea</taxon>
        <taxon>Noctuidae</taxon>
        <taxon>Amphipyrinae</taxon>
        <taxon>Spodoptera</taxon>
    </lineage>
</organism>
<protein>
    <submittedName>
        <fullName evidence="2">SFRICE_031144</fullName>
    </submittedName>
</protein>
<evidence type="ECO:0000313" key="2">
    <source>
        <dbReference type="EMBL" id="SOQ40478.1"/>
    </source>
</evidence>
<proteinExistence type="predicted"/>
<reference evidence="2" key="1">
    <citation type="submission" date="2016-07" db="EMBL/GenBank/DDBJ databases">
        <authorList>
            <person name="Bretaudeau A."/>
        </authorList>
    </citation>
    <scope>NUCLEOTIDE SEQUENCE</scope>
    <source>
        <strain evidence="2">Rice</strain>
        <tissue evidence="2">Whole body</tissue>
    </source>
</reference>
<feature type="region of interest" description="Disordered" evidence="1">
    <location>
        <begin position="101"/>
        <end position="130"/>
    </location>
</feature>
<dbReference type="EMBL" id="ODYU01002677">
    <property type="protein sequence ID" value="SOQ40478.1"/>
    <property type="molecule type" value="Genomic_DNA"/>
</dbReference>